<keyword evidence="3" id="KW-1185">Reference proteome</keyword>
<feature type="transmembrane region" description="Helical" evidence="1">
    <location>
        <begin position="17"/>
        <end position="39"/>
    </location>
</feature>
<sequence>MGKTDNKNRSILFTDKYLLFYPCFGTIDLNLGSAFFVSITIPLPLWFKCAASVIYVASGLGCIRWDRWLSVGFGGKACCLQRGGVRGKEGGGGRDRGACDLQRGEKLKSNCSKVNGQGRSNGDVSL</sequence>
<evidence type="ECO:0000313" key="3">
    <source>
        <dbReference type="Proteomes" id="UP000290289"/>
    </source>
</evidence>
<dbReference type="Proteomes" id="UP000290289">
    <property type="component" value="Chromosome 11"/>
</dbReference>
<accession>A0A498IV98</accession>
<protein>
    <submittedName>
        <fullName evidence="2">Uncharacterized protein</fullName>
    </submittedName>
</protein>
<dbReference type="AlphaFoldDB" id="A0A498IV98"/>
<keyword evidence="1" id="KW-0812">Transmembrane</keyword>
<keyword evidence="1" id="KW-1133">Transmembrane helix</keyword>
<reference evidence="2 3" key="1">
    <citation type="submission" date="2018-10" db="EMBL/GenBank/DDBJ databases">
        <title>A high-quality apple genome assembly.</title>
        <authorList>
            <person name="Hu J."/>
        </authorList>
    </citation>
    <scope>NUCLEOTIDE SEQUENCE [LARGE SCALE GENOMIC DNA]</scope>
    <source>
        <strain evidence="3">cv. HFTH1</strain>
        <tissue evidence="2">Young leaf</tissue>
    </source>
</reference>
<evidence type="ECO:0000313" key="2">
    <source>
        <dbReference type="EMBL" id="RXH85321.1"/>
    </source>
</evidence>
<comment type="caution">
    <text evidence="2">The sequence shown here is derived from an EMBL/GenBank/DDBJ whole genome shotgun (WGS) entry which is preliminary data.</text>
</comment>
<proteinExistence type="predicted"/>
<name>A0A498IV98_MALDO</name>
<keyword evidence="1" id="KW-0472">Membrane</keyword>
<evidence type="ECO:0000256" key="1">
    <source>
        <dbReference type="SAM" id="Phobius"/>
    </source>
</evidence>
<gene>
    <name evidence="2" type="ORF">DVH24_042089</name>
</gene>
<dbReference type="EMBL" id="RDQH01000337">
    <property type="protein sequence ID" value="RXH85321.1"/>
    <property type="molecule type" value="Genomic_DNA"/>
</dbReference>
<organism evidence="2 3">
    <name type="scientific">Malus domestica</name>
    <name type="common">Apple</name>
    <name type="synonym">Pyrus malus</name>
    <dbReference type="NCBI Taxonomy" id="3750"/>
    <lineage>
        <taxon>Eukaryota</taxon>
        <taxon>Viridiplantae</taxon>
        <taxon>Streptophyta</taxon>
        <taxon>Embryophyta</taxon>
        <taxon>Tracheophyta</taxon>
        <taxon>Spermatophyta</taxon>
        <taxon>Magnoliopsida</taxon>
        <taxon>eudicotyledons</taxon>
        <taxon>Gunneridae</taxon>
        <taxon>Pentapetalae</taxon>
        <taxon>rosids</taxon>
        <taxon>fabids</taxon>
        <taxon>Rosales</taxon>
        <taxon>Rosaceae</taxon>
        <taxon>Amygdaloideae</taxon>
        <taxon>Maleae</taxon>
        <taxon>Malus</taxon>
    </lineage>
</organism>